<dbReference type="Pfam" id="PF19408">
    <property type="entry name" value="PKD_6"/>
    <property type="match status" value="5"/>
</dbReference>
<dbReference type="OrthoDB" id="2582440at2"/>
<comment type="similarity">
    <text evidence="1">Belongs to the ice-binding protein family.</text>
</comment>
<dbReference type="InterPro" id="IPR026341">
    <property type="entry name" value="T9SS_type_B"/>
</dbReference>
<evidence type="ECO:0000256" key="2">
    <source>
        <dbReference type="ARBA" id="ARBA00022729"/>
    </source>
</evidence>
<feature type="domain" description="PKD-like" evidence="5">
    <location>
        <begin position="714"/>
        <end position="794"/>
    </location>
</feature>
<reference evidence="6 7" key="2">
    <citation type="submission" date="2018-07" db="EMBL/GenBank/DDBJ databases">
        <title>Pontibacter sp. 2b14 genomic sequence and assembly.</title>
        <authorList>
            <person name="Du Z.-J."/>
        </authorList>
    </citation>
    <scope>NUCLEOTIDE SEQUENCE [LARGE SCALE GENOMIC DNA]</scope>
    <source>
        <strain evidence="6 7">2b14</strain>
    </source>
</reference>
<comment type="caution">
    <text evidence="6">The sequence shown here is derived from an EMBL/GenBank/DDBJ whole genome shotgun (WGS) entry which is preliminary data.</text>
</comment>
<protein>
    <submittedName>
        <fullName evidence="6">Uncharacterized protein</fullName>
    </submittedName>
</protein>
<evidence type="ECO:0000313" key="6">
    <source>
        <dbReference type="EMBL" id="RAU84446.1"/>
    </source>
</evidence>
<dbReference type="NCBIfam" id="TIGR01451">
    <property type="entry name" value="B_ant_repeat"/>
    <property type="match status" value="1"/>
</dbReference>
<feature type="domain" description="PKD-like" evidence="5">
    <location>
        <begin position="800"/>
        <end position="876"/>
    </location>
</feature>
<evidence type="ECO:0000256" key="3">
    <source>
        <dbReference type="SAM" id="SignalP"/>
    </source>
</evidence>
<feature type="domain" description="DUF11" evidence="4">
    <location>
        <begin position="238"/>
        <end position="356"/>
    </location>
</feature>
<feature type="chain" id="PRO_5016577869" evidence="3">
    <location>
        <begin position="22"/>
        <end position="972"/>
    </location>
</feature>
<gene>
    <name evidence="6" type="ORF">DP923_05285</name>
</gene>
<keyword evidence="7" id="KW-1185">Reference proteome</keyword>
<dbReference type="RefSeq" id="WP_112304727.1">
    <property type="nucleotide sequence ID" value="NZ_QMDV01000001.1"/>
</dbReference>
<dbReference type="EMBL" id="QMDV01000001">
    <property type="protein sequence ID" value="RAU84446.1"/>
    <property type="molecule type" value="Genomic_DNA"/>
</dbReference>
<reference evidence="6 7" key="1">
    <citation type="submission" date="2018-06" db="EMBL/GenBank/DDBJ databases">
        <authorList>
            <person name="Liu Z.-W."/>
        </authorList>
    </citation>
    <scope>NUCLEOTIDE SEQUENCE [LARGE SCALE GENOMIC DNA]</scope>
    <source>
        <strain evidence="6 7">2b14</strain>
    </source>
</reference>
<organism evidence="6 7">
    <name type="scientific">Pontibacter arcticus</name>
    <dbReference type="NCBI Taxonomy" id="2080288"/>
    <lineage>
        <taxon>Bacteria</taxon>
        <taxon>Pseudomonadati</taxon>
        <taxon>Bacteroidota</taxon>
        <taxon>Cytophagia</taxon>
        <taxon>Cytophagales</taxon>
        <taxon>Hymenobacteraceae</taxon>
        <taxon>Pontibacter</taxon>
    </lineage>
</organism>
<dbReference type="AlphaFoldDB" id="A0A364RJN6"/>
<dbReference type="InterPro" id="IPR013783">
    <property type="entry name" value="Ig-like_fold"/>
</dbReference>
<dbReference type="Gene3D" id="2.60.40.10">
    <property type="entry name" value="Immunoglobulins"/>
    <property type="match status" value="1"/>
</dbReference>
<evidence type="ECO:0000256" key="1">
    <source>
        <dbReference type="ARBA" id="ARBA00005445"/>
    </source>
</evidence>
<keyword evidence="2 3" id="KW-0732">Signal</keyword>
<feature type="signal peptide" evidence="3">
    <location>
        <begin position="1"/>
        <end position="21"/>
    </location>
</feature>
<feature type="domain" description="PKD-like" evidence="5">
    <location>
        <begin position="455"/>
        <end position="528"/>
    </location>
</feature>
<dbReference type="InterPro" id="IPR001434">
    <property type="entry name" value="OmcB-like_DUF11"/>
</dbReference>
<dbReference type="NCBIfam" id="TIGR04131">
    <property type="entry name" value="Bac_Flav_CTERM"/>
    <property type="match status" value="1"/>
</dbReference>
<evidence type="ECO:0000313" key="7">
    <source>
        <dbReference type="Proteomes" id="UP000251692"/>
    </source>
</evidence>
<evidence type="ECO:0000259" key="5">
    <source>
        <dbReference type="Pfam" id="PF19408"/>
    </source>
</evidence>
<dbReference type="InterPro" id="IPR045829">
    <property type="entry name" value="PKD_6"/>
</dbReference>
<sequence>MNKFLLSIFLLLTFASPFSRAQTNLDPELGQAGDFAVLAANKVSNVGISSGITGRLGIWPGQTLENTGELFVSVSTELGTPIAEQAQKDAAKAYASFAAKTPTGSLPPQLINYLVRPGVYTINGDATLSGILNLNGGGNPNAVFVFIIKGDLISTNPTPPAPSAGLLLEDGAQAKNVYWVVEGDVNLSKLTLFQGTILAKKNITLDKGVSIIGRAISLQGNVNLDTNPIYLPSSVISDLSVSKKVKAGDFNVGGQVTYTIKVRNAGPATSANVVVTERFPKQYLEYVKTLPANADFRNEGESGNFRIYRWYAGELKNGEEKTLEVVFKILAVGNGVVNNVSVGGENPDPNPDDNNGEEPIDVTCATITPVITGESDFCDPLLNINKTYTLPEVFGVNWNFTLPLGWTEVSRTANSITVNAPVGGKLVATVTDKCGKVYTAEKTVSLITNPGELTIDGAVDGICINTNDLTFTANGAQGNVTYKWKASGGITIIAGLDNQQTVKVNVGTSAGTLAVIATNRCGVSTAEKIITITPTGEPVLPTAILGKDKVCAGLEEVYEVTAVPGQTYNWTLPDGWSFIGDATGAKIRVKIGDKVVVGNLSVTTKNACLTSAEVILPVQISGKLAAPAGITATAGTCPGSEVTYSVVNPIPNGSYSWIIPTGGGWEAITDLNAGNSSIKVKIGTTNGTVQVALVGAICGAGQFATLDVTPTPVPNAPSAITGKKQVCIISGTTTYSVPAVSGLTYNWELPAGWNFVSGQGTNSITVRPGATGGTISVTAKNVCNAVSDATTLQVSITQQPTATGSVIDNSNVCDGLRYSVEAVPGASSYFWTVSEGFTITEGQGTTSIKVKANNPKATGTVTVATVTNDCASPVTTAAIDITKVDGELSFPKAFSPNNDGKNDTWVITNLEKFPENEITIMNRWGSEVYKVKNYNNTWNGQGLEAGTYFYKVKVKVCAGVEKEYTGYVSIFR</sequence>
<accession>A0A364RJN6</accession>
<name>A0A364RJN6_9BACT</name>
<evidence type="ECO:0000259" key="4">
    <source>
        <dbReference type="Pfam" id="PF01345"/>
    </source>
</evidence>
<dbReference type="InterPro" id="IPR047589">
    <property type="entry name" value="DUF11_rpt"/>
</dbReference>
<dbReference type="InterPro" id="IPR021884">
    <property type="entry name" value="Ice-bd_prot"/>
</dbReference>
<dbReference type="Pfam" id="PF13585">
    <property type="entry name" value="CHU_C"/>
    <property type="match status" value="1"/>
</dbReference>
<proteinExistence type="inferred from homology"/>
<dbReference type="Pfam" id="PF01345">
    <property type="entry name" value="DUF11"/>
    <property type="match status" value="1"/>
</dbReference>
<feature type="domain" description="PKD-like" evidence="5">
    <location>
        <begin position="625"/>
        <end position="708"/>
    </location>
</feature>
<feature type="domain" description="PKD-like" evidence="5">
    <location>
        <begin position="538"/>
        <end position="617"/>
    </location>
</feature>
<dbReference type="Proteomes" id="UP000251692">
    <property type="component" value="Unassembled WGS sequence"/>
</dbReference>
<dbReference type="Pfam" id="PF11999">
    <property type="entry name" value="Ice_binding"/>
    <property type="match status" value="1"/>
</dbReference>